<protein>
    <recommendedName>
        <fullName evidence="4">Outer membrane protein beta-barrel domain-containing protein</fullName>
    </recommendedName>
</protein>
<proteinExistence type="predicted"/>
<accession>R4YK76</accession>
<dbReference type="STRING" id="698738.OLEAN_C07150"/>
<gene>
    <name evidence="2" type="ORF">OLEAN_C07150</name>
</gene>
<evidence type="ECO:0000256" key="1">
    <source>
        <dbReference type="SAM" id="SignalP"/>
    </source>
</evidence>
<evidence type="ECO:0000313" key="3">
    <source>
        <dbReference type="Proteomes" id="UP000032749"/>
    </source>
</evidence>
<feature type="signal peptide" evidence="1">
    <location>
        <begin position="1"/>
        <end position="22"/>
    </location>
</feature>
<dbReference type="OrthoDB" id="7064718at2"/>
<reference evidence="2 3" key="1">
    <citation type="journal article" date="2013" name="Nat. Commun.">
        <title>Genome sequence and functional genomic analysis of the oil-degrading bacterium Oleispira antarctica.</title>
        <authorList>
            <person name="Kube M."/>
            <person name="Chernikova T.N."/>
            <person name="Al-Ramahi Y."/>
            <person name="Beloqui A."/>
            <person name="Lopez-Cortez N."/>
            <person name="Guazzaroni M.E."/>
            <person name="Heipieper H.J."/>
            <person name="Klages S."/>
            <person name="Kotsyurbenko O.R."/>
            <person name="Langer I."/>
            <person name="Nechitaylo T.Y."/>
            <person name="Lunsdorf H."/>
            <person name="Fernandez M."/>
            <person name="Juarez S."/>
            <person name="Ciordia S."/>
            <person name="Singer A."/>
            <person name="Kagan O."/>
            <person name="Egorova O."/>
            <person name="Petit P.A."/>
            <person name="Stogios P."/>
            <person name="Kim Y."/>
            <person name="Tchigvintsev A."/>
            <person name="Flick R."/>
            <person name="Denaro R."/>
            <person name="Genovese M."/>
            <person name="Albar J.P."/>
            <person name="Reva O.N."/>
            <person name="Martinez-Gomariz M."/>
            <person name="Tran H."/>
            <person name="Ferrer M."/>
            <person name="Savchenko A."/>
            <person name="Yakunin A.F."/>
            <person name="Yakimov M.M."/>
            <person name="Golyshina O.V."/>
            <person name="Reinhardt R."/>
            <person name="Golyshin P.N."/>
        </authorList>
    </citation>
    <scope>NUCLEOTIDE SEQUENCE [LARGE SCALE GENOMIC DNA]</scope>
</reference>
<feature type="chain" id="PRO_5004374229" description="Outer membrane protein beta-barrel domain-containing protein" evidence="1">
    <location>
        <begin position="23"/>
        <end position="177"/>
    </location>
</feature>
<evidence type="ECO:0000313" key="2">
    <source>
        <dbReference type="EMBL" id="CCK74891.1"/>
    </source>
</evidence>
<dbReference type="KEGG" id="oai:OLEAN_C07150"/>
<dbReference type="HOGENOM" id="CLU_1609924_0_0_6"/>
<dbReference type="EMBL" id="FO203512">
    <property type="protein sequence ID" value="CCK74891.1"/>
    <property type="molecule type" value="Genomic_DNA"/>
</dbReference>
<keyword evidence="3" id="KW-1185">Reference proteome</keyword>
<dbReference type="Proteomes" id="UP000032749">
    <property type="component" value="Chromosome"/>
</dbReference>
<dbReference type="AlphaFoldDB" id="R4YK76"/>
<evidence type="ECO:0008006" key="4">
    <source>
        <dbReference type="Google" id="ProtNLM"/>
    </source>
</evidence>
<sequence>MKIMNKLATLLMLLSLNHTVTAASVGTGGLSAAFSKDSASVGVVVGSGSAFDDDYMILGFGAGYYVINGLEIGIDAQYWFSGEPSITKVTPKITYVFTQPQTISPYLGIFYRRTFYGDYEGMSMDDQNSYGYRAGAYLNSSDDVYIGGGIVHEKYVDCNEFVDCSTTYPEIIFAISF</sequence>
<name>R4YK76_OLEAN</name>
<organism evidence="2 3">
    <name type="scientific">Oleispira antarctica RB-8</name>
    <dbReference type="NCBI Taxonomy" id="698738"/>
    <lineage>
        <taxon>Bacteria</taxon>
        <taxon>Pseudomonadati</taxon>
        <taxon>Pseudomonadota</taxon>
        <taxon>Gammaproteobacteria</taxon>
        <taxon>Oceanospirillales</taxon>
        <taxon>Oceanospirillaceae</taxon>
        <taxon>Oleispira</taxon>
    </lineage>
</organism>
<keyword evidence="1" id="KW-0732">Signal</keyword>